<gene>
    <name evidence="4" type="ORF">CN461_20555</name>
</gene>
<keyword evidence="1" id="KW-0805">Transcription regulation</keyword>
<dbReference type="SUPFAM" id="SSF46785">
    <property type="entry name" value="Winged helix' DNA-binding domain"/>
    <property type="match status" value="1"/>
</dbReference>
<accession>A0ABD6SK15</accession>
<dbReference type="InterPro" id="IPR036390">
    <property type="entry name" value="WH_DNA-bd_sf"/>
</dbReference>
<protein>
    <recommendedName>
        <fullName evidence="3">PRD domain-containing protein</fullName>
    </recommendedName>
</protein>
<proteinExistence type="predicted"/>
<dbReference type="InterPro" id="IPR036388">
    <property type="entry name" value="WH-like_DNA-bd_sf"/>
</dbReference>
<dbReference type="EMBL" id="NTXF01000032">
    <property type="protein sequence ID" value="PEX46918.1"/>
    <property type="molecule type" value="Genomic_DNA"/>
</dbReference>
<reference evidence="4 5" key="1">
    <citation type="submission" date="2017-09" db="EMBL/GenBank/DDBJ databases">
        <title>Large-scale bioinformatics analysis of Bacillus genomes uncovers conserved roles of natural products in bacterial physiology.</title>
        <authorList>
            <consortium name="Agbiome Team Llc"/>
            <person name="Bleich R.M."/>
            <person name="Kirk G.J."/>
            <person name="Santa Maria K.C."/>
            <person name="Allen S.E."/>
            <person name="Farag S."/>
            <person name="Shank E.A."/>
            <person name="Bowers A."/>
        </authorList>
    </citation>
    <scope>NUCLEOTIDE SEQUENCE [LARGE SCALE GENOMIC DNA]</scope>
    <source>
        <strain evidence="4 5">AFS007900</strain>
    </source>
</reference>
<evidence type="ECO:0000313" key="4">
    <source>
        <dbReference type="EMBL" id="PEX46918.1"/>
    </source>
</evidence>
<feature type="domain" description="PRD" evidence="3">
    <location>
        <begin position="276"/>
        <end position="391"/>
    </location>
</feature>
<keyword evidence="2" id="KW-0804">Transcription</keyword>
<sequence>MLIQRQYHILQHLVNEDRWFSMIELARKLNCSIKTVQRDIVYLQKNLPEKWFIKYNKKKGVRLFKPFNSSIDNINYLYLRHTLLFKTLEILMSTDIGSNSLLAEKLYIQIKKVKKILKDVELHLNKYQLSLKRRPLRIAGNNIKILLMYHELYLKAYSDEEWPFEDINRELCVEFLAEMEKLRGIKFYKEIKKEISFFIALYLKRKYRGYSVVIKHLQIKKIEKLNEYTQLKNLIENIFKKYNFQLSTADIAIILTIINRSEYTYKRQNYIKSIHSITKPLCPFVKKFIQNLEKNLEVELLNDIKFIQALSKTLTYSVNANNNLFSDYTKNHSFVTHIKKTHSSIFHTISKQLTDLKVTYDKLNIPINISIHNTILLTMYIATKKMELKRKNPQVILYTKEGEYWKLYLQAFFSLALKKAIDFLDIKLENLTKTHSEYSNISCLITDTSIECKHIPVILISSIPTQRNLEEIKQFL</sequence>
<feature type="domain" description="PRD" evidence="3">
    <location>
        <begin position="163"/>
        <end position="268"/>
    </location>
</feature>
<dbReference type="Pfam" id="PF05043">
    <property type="entry name" value="Mga"/>
    <property type="match status" value="1"/>
</dbReference>
<comment type="caution">
    <text evidence="4">The sequence shown here is derived from an EMBL/GenBank/DDBJ whole genome shotgun (WGS) entry which is preliminary data.</text>
</comment>
<evidence type="ECO:0000256" key="2">
    <source>
        <dbReference type="ARBA" id="ARBA00023163"/>
    </source>
</evidence>
<dbReference type="Gene3D" id="3.40.50.2300">
    <property type="match status" value="1"/>
</dbReference>
<dbReference type="InterPro" id="IPR050661">
    <property type="entry name" value="BglG_antiterminators"/>
</dbReference>
<dbReference type="Proteomes" id="UP000220502">
    <property type="component" value="Unassembled WGS sequence"/>
</dbReference>
<dbReference type="InterPro" id="IPR013199">
    <property type="entry name" value="HTH_Mga_DNA-bd_dom"/>
</dbReference>
<dbReference type="AlphaFoldDB" id="A0ABD6SK15"/>
<evidence type="ECO:0000313" key="5">
    <source>
        <dbReference type="Proteomes" id="UP000220502"/>
    </source>
</evidence>
<dbReference type="InterPro" id="IPR011608">
    <property type="entry name" value="PRD"/>
</dbReference>
<dbReference type="InterPro" id="IPR007737">
    <property type="entry name" value="Mga_HTH"/>
</dbReference>
<dbReference type="RefSeq" id="WP_044307614.1">
    <property type="nucleotide sequence ID" value="NZ_NTRM01000018.1"/>
</dbReference>
<evidence type="ECO:0000256" key="1">
    <source>
        <dbReference type="ARBA" id="ARBA00023015"/>
    </source>
</evidence>
<dbReference type="Gene3D" id="1.10.10.10">
    <property type="entry name" value="Winged helix-like DNA-binding domain superfamily/Winged helix DNA-binding domain"/>
    <property type="match status" value="1"/>
</dbReference>
<evidence type="ECO:0000259" key="3">
    <source>
        <dbReference type="PROSITE" id="PS51372"/>
    </source>
</evidence>
<name>A0ABD6SK15_BACTU</name>
<organism evidence="4 5">
    <name type="scientific">Bacillus thuringiensis</name>
    <dbReference type="NCBI Taxonomy" id="1428"/>
    <lineage>
        <taxon>Bacteria</taxon>
        <taxon>Bacillati</taxon>
        <taxon>Bacillota</taxon>
        <taxon>Bacilli</taxon>
        <taxon>Bacillales</taxon>
        <taxon>Bacillaceae</taxon>
        <taxon>Bacillus</taxon>
        <taxon>Bacillus cereus group</taxon>
    </lineage>
</organism>
<dbReference type="Pfam" id="PF08280">
    <property type="entry name" value="HTH_Mga"/>
    <property type="match status" value="1"/>
</dbReference>
<dbReference type="PANTHER" id="PTHR30185">
    <property type="entry name" value="CRYPTIC BETA-GLUCOSIDE BGL OPERON ANTITERMINATOR"/>
    <property type="match status" value="1"/>
</dbReference>
<dbReference type="PANTHER" id="PTHR30185:SF18">
    <property type="entry name" value="TRANSCRIPTIONAL REGULATOR MTLR"/>
    <property type="match status" value="1"/>
</dbReference>
<dbReference type="PROSITE" id="PS51372">
    <property type="entry name" value="PRD_2"/>
    <property type="match status" value="2"/>
</dbReference>